<dbReference type="PANTHER" id="PTHR45947:SF3">
    <property type="entry name" value="SULFOQUINOVOSYL TRANSFERASE SQD2"/>
    <property type="match status" value="1"/>
</dbReference>
<evidence type="ECO:0000313" key="6">
    <source>
        <dbReference type="Proteomes" id="UP000319213"/>
    </source>
</evidence>
<evidence type="ECO:0000313" key="5">
    <source>
        <dbReference type="EMBL" id="TQM74103.1"/>
    </source>
</evidence>
<evidence type="ECO:0000256" key="2">
    <source>
        <dbReference type="ARBA" id="ARBA00022679"/>
    </source>
</evidence>
<feature type="domain" description="Glycosyltransferase subfamily 4-like N-terminal" evidence="4">
    <location>
        <begin position="22"/>
        <end position="196"/>
    </location>
</feature>
<evidence type="ECO:0000259" key="4">
    <source>
        <dbReference type="Pfam" id="PF13439"/>
    </source>
</evidence>
<dbReference type="GO" id="GO:1901137">
    <property type="term" value="P:carbohydrate derivative biosynthetic process"/>
    <property type="evidence" value="ECO:0007669"/>
    <property type="project" value="UniProtKB-ARBA"/>
</dbReference>
<dbReference type="SUPFAM" id="SSF53756">
    <property type="entry name" value="UDP-Glycosyltransferase/glycogen phosphorylase"/>
    <property type="match status" value="1"/>
</dbReference>
<feature type="domain" description="Glycosyl transferase family 1" evidence="3">
    <location>
        <begin position="209"/>
        <end position="367"/>
    </location>
</feature>
<keyword evidence="6" id="KW-1185">Reference proteome</keyword>
<organism evidence="5 6">
    <name type="scientific">Thermopolyspora flexuosa</name>
    <dbReference type="NCBI Taxonomy" id="103836"/>
    <lineage>
        <taxon>Bacteria</taxon>
        <taxon>Bacillati</taxon>
        <taxon>Actinomycetota</taxon>
        <taxon>Actinomycetes</taxon>
        <taxon>Streptosporangiales</taxon>
        <taxon>Streptosporangiaceae</taxon>
        <taxon>Thermopolyspora</taxon>
    </lineage>
</organism>
<dbReference type="GO" id="GO:0016757">
    <property type="term" value="F:glycosyltransferase activity"/>
    <property type="evidence" value="ECO:0007669"/>
    <property type="project" value="UniProtKB-KW"/>
</dbReference>
<proteinExistence type="predicted"/>
<dbReference type="Pfam" id="PF13439">
    <property type="entry name" value="Glyco_transf_4"/>
    <property type="match status" value="1"/>
</dbReference>
<evidence type="ECO:0000256" key="1">
    <source>
        <dbReference type="ARBA" id="ARBA00022676"/>
    </source>
</evidence>
<protein>
    <submittedName>
        <fullName evidence="5">Glycosyltransferase involved in cell wall biosynthesis</fullName>
    </submittedName>
</protein>
<keyword evidence="2 5" id="KW-0808">Transferase</keyword>
<dbReference type="PANTHER" id="PTHR45947">
    <property type="entry name" value="SULFOQUINOVOSYL TRANSFERASE SQD2"/>
    <property type="match status" value="1"/>
</dbReference>
<accession>A0A543IU52</accession>
<dbReference type="Gene3D" id="3.40.50.2000">
    <property type="entry name" value="Glycogen Phosphorylase B"/>
    <property type="match status" value="2"/>
</dbReference>
<comment type="caution">
    <text evidence="5">The sequence shown here is derived from an EMBL/GenBank/DDBJ whole genome shotgun (WGS) entry which is preliminary data.</text>
</comment>
<reference evidence="5 6" key="1">
    <citation type="submission" date="2019-06" db="EMBL/GenBank/DDBJ databases">
        <title>Sequencing the genomes of 1000 actinobacteria strains.</title>
        <authorList>
            <person name="Klenk H.-P."/>
        </authorList>
    </citation>
    <scope>NUCLEOTIDE SEQUENCE [LARGE SCALE GENOMIC DNA]</scope>
    <source>
        <strain evidence="5 6">DSM 43186</strain>
    </source>
</reference>
<dbReference type="Pfam" id="PF00534">
    <property type="entry name" value="Glycos_transf_1"/>
    <property type="match status" value="1"/>
</dbReference>
<dbReference type="OrthoDB" id="9810929at2"/>
<dbReference type="InterPro" id="IPR001296">
    <property type="entry name" value="Glyco_trans_1"/>
</dbReference>
<dbReference type="RefSeq" id="WP_142258324.1">
    <property type="nucleotide sequence ID" value="NZ_BMPV01000006.1"/>
</dbReference>
<gene>
    <name evidence="5" type="ORF">FHX40_0765</name>
</gene>
<evidence type="ECO:0000259" key="3">
    <source>
        <dbReference type="Pfam" id="PF00534"/>
    </source>
</evidence>
<dbReference type="AlphaFoldDB" id="A0A543IU52"/>
<name>A0A543IU52_9ACTN</name>
<dbReference type="EMBL" id="VFPQ01000001">
    <property type="protein sequence ID" value="TQM74103.1"/>
    <property type="molecule type" value="Genomic_DNA"/>
</dbReference>
<dbReference type="InterPro" id="IPR028098">
    <property type="entry name" value="Glyco_trans_4-like_N"/>
</dbReference>
<dbReference type="InterPro" id="IPR050194">
    <property type="entry name" value="Glycosyltransferase_grp1"/>
</dbReference>
<keyword evidence="1" id="KW-0328">Glycosyltransferase</keyword>
<dbReference type="Proteomes" id="UP000319213">
    <property type="component" value="Unassembled WGS sequence"/>
</dbReference>
<sequence>MKIAMVSEHASPLAALGGVDAGGQNVHVASLARAIAGKGHEVSVYTRRDDPGLPERVPLGEGVTVVHVPAGPPEPIPKDELLPYMPEFGRWLAADLAADPPDIVHSHFWMSGLAALAAARDLDLPVVHTYHALGVVKRRHQGDADTSPPERINAEAMIGRSVDAIIATCGDEVTELLRMRVPRRRACVVPCGVDTDLFTPEPVAATTRKPRRLVSVGRLVPRKGLDTAIEALCAIRDAELVIAGGPPPDRLDDDPEVIRLRRFAAAKGVADRVRFLGRIPRERVPELLRSAAVTLCVPWYEPFGMVALESMACGVPVVATAVGGQKETVINGVTGILVPPRQPAAVARAARRLLDEPLQRTAYGIAGADRARSRYGWPRIAAETLAAYDRVLAARGRAPERRAS</sequence>